<evidence type="ECO:0000313" key="2">
    <source>
        <dbReference type="EMBL" id="TDQ04310.1"/>
    </source>
</evidence>
<reference evidence="2 3" key="1">
    <citation type="submission" date="2019-03" db="EMBL/GenBank/DDBJ databases">
        <title>Genomic Encyclopedia of Type Strains, Phase IV (KMG-IV): sequencing the most valuable type-strain genomes for metagenomic binning, comparative biology and taxonomic classification.</title>
        <authorList>
            <person name="Goeker M."/>
        </authorList>
    </citation>
    <scope>NUCLEOTIDE SEQUENCE [LARGE SCALE GENOMIC DNA]</scope>
    <source>
        <strain evidence="2 3">DSM 45361</strain>
    </source>
</reference>
<gene>
    <name evidence="2" type="ORF">EV186_101254</name>
</gene>
<dbReference type="SUPFAM" id="SSF52980">
    <property type="entry name" value="Restriction endonuclease-like"/>
    <property type="match status" value="1"/>
</dbReference>
<proteinExistence type="predicted"/>
<evidence type="ECO:0000259" key="1">
    <source>
        <dbReference type="Pfam" id="PF04480"/>
    </source>
</evidence>
<dbReference type="Proteomes" id="UP000295444">
    <property type="component" value="Unassembled WGS sequence"/>
</dbReference>
<dbReference type="AlphaFoldDB" id="A0A4R6SL76"/>
<dbReference type="Gene3D" id="3.40.960.10">
    <property type="entry name" value="VSR Endonuclease"/>
    <property type="match status" value="1"/>
</dbReference>
<dbReference type="InterPro" id="IPR011335">
    <property type="entry name" value="Restrct_endonuc-II-like"/>
</dbReference>
<organism evidence="2 3">
    <name type="scientific">Labedaea rhizosphaerae</name>
    <dbReference type="NCBI Taxonomy" id="598644"/>
    <lineage>
        <taxon>Bacteria</taxon>
        <taxon>Bacillati</taxon>
        <taxon>Actinomycetota</taxon>
        <taxon>Actinomycetes</taxon>
        <taxon>Pseudonocardiales</taxon>
        <taxon>Pseudonocardiaceae</taxon>
        <taxon>Labedaea</taxon>
    </lineage>
</organism>
<feature type="domain" description="DUF559" evidence="1">
    <location>
        <begin position="227"/>
        <end position="291"/>
    </location>
</feature>
<dbReference type="RefSeq" id="WP_243753764.1">
    <property type="nucleotide sequence ID" value="NZ_SNXZ01000001.1"/>
</dbReference>
<sequence>MFELPPGLHGAHLRSDLTSALGRKQVRDLISDGRLVAVHRAVLVDRRTMLTLPTKAAASLLAAGPTAALTGQTAALIHGCTAADAGIIHVLVPYARKVHNFPGTRIHNGSLDEDDVVELDRLRTLALDRVVADMLCDENRGMALACADQALGQLDPRFRAEFKATVAERIMRRRDSRGRKRSAFLLDLATGLPESPAESRLLLELVDSGLPIPVAQHPVVDLDGSVRYRLDFAWLEPKIALEYDGYEAHAGRSERDELRDRDLRRRGWLVIRADVDDLRNPAAVVTQIRAAFRERRFVA</sequence>
<comment type="caution">
    <text evidence="2">The sequence shown here is derived from an EMBL/GenBank/DDBJ whole genome shotgun (WGS) entry which is preliminary data.</text>
</comment>
<accession>A0A4R6SL76</accession>
<dbReference type="EMBL" id="SNXZ01000001">
    <property type="protein sequence ID" value="TDQ04310.1"/>
    <property type="molecule type" value="Genomic_DNA"/>
</dbReference>
<name>A0A4R6SL76_LABRH</name>
<keyword evidence="3" id="KW-1185">Reference proteome</keyword>
<protein>
    <submittedName>
        <fullName evidence="2">Uncharacterized protein DUF559</fullName>
    </submittedName>
</protein>
<evidence type="ECO:0000313" key="3">
    <source>
        <dbReference type="Proteomes" id="UP000295444"/>
    </source>
</evidence>
<dbReference type="InterPro" id="IPR007569">
    <property type="entry name" value="DUF559"/>
</dbReference>
<dbReference type="Pfam" id="PF04480">
    <property type="entry name" value="DUF559"/>
    <property type="match status" value="1"/>
</dbReference>